<dbReference type="Gene3D" id="1.10.530.10">
    <property type="match status" value="1"/>
</dbReference>
<dbReference type="EMBL" id="CP015136">
    <property type="protein sequence ID" value="AMY09838.1"/>
    <property type="molecule type" value="Genomic_DNA"/>
</dbReference>
<evidence type="ECO:0000256" key="2">
    <source>
        <dbReference type="ARBA" id="ARBA00022729"/>
    </source>
</evidence>
<dbReference type="Pfam" id="PF00497">
    <property type="entry name" value="SBP_bac_3"/>
    <property type="match status" value="1"/>
</dbReference>
<evidence type="ECO:0000259" key="6">
    <source>
        <dbReference type="SMART" id="SM00062"/>
    </source>
</evidence>
<dbReference type="PROSITE" id="PS51318">
    <property type="entry name" value="TAT"/>
    <property type="match status" value="1"/>
</dbReference>
<keyword evidence="8" id="KW-1185">Reference proteome</keyword>
<feature type="region of interest" description="Disordered" evidence="4">
    <location>
        <begin position="23"/>
        <end position="87"/>
    </location>
</feature>
<feature type="chain" id="PRO_5007511756" evidence="5">
    <location>
        <begin position="23"/>
        <end position="539"/>
    </location>
</feature>
<dbReference type="GO" id="GO:0016829">
    <property type="term" value="F:lyase activity"/>
    <property type="evidence" value="ECO:0007669"/>
    <property type="project" value="UniProtKB-KW"/>
</dbReference>
<keyword evidence="7" id="KW-0456">Lyase</keyword>
<feature type="domain" description="Solute-binding protein family 3/N-terminal" evidence="6">
    <location>
        <begin position="108"/>
        <end position="349"/>
    </location>
</feature>
<dbReference type="Proteomes" id="UP000076079">
    <property type="component" value="Chromosome"/>
</dbReference>
<dbReference type="RefSeq" id="WP_110171549.1">
    <property type="nucleotide sequence ID" value="NZ_CP015136.1"/>
</dbReference>
<keyword evidence="2 5" id="KW-0732">Signal</keyword>
<evidence type="ECO:0000256" key="3">
    <source>
        <dbReference type="ARBA" id="ARBA00023237"/>
    </source>
</evidence>
<dbReference type="Pfam" id="PF01464">
    <property type="entry name" value="SLT"/>
    <property type="match status" value="1"/>
</dbReference>
<feature type="compositionally biased region" description="Low complexity" evidence="4">
    <location>
        <begin position="29"/>
        <end position="47"/>
    </location>
</feature>
<keyword evidence="3" id="KW-0472">Membrane</keyword>
<evidence type="ECO:0000313" key="8">
    <source>
        <dbReference type="Proteomes" id="UP000076079"/>
    </source>
</evidence>
<reference evidence="8" key="2">
    <citation type="submission" date="2016-04" db="EMBL/GenBank/DDBJ databases">
        <title>First Complete Genome Sequence of a Subdivision 6 Acidobacterium.</title>
        <authorList>
            <person name="Huang S."/>
            <person name="Vieira S."/>
            <person name="Bunk B."/>
            <person name="Riedel T."/>
            <person name="Sproeer C."/>
            <person name="Overmann J."/>
        </authorList>
    </citation>
    <scope>NUCLEOTIDE SEQUENCE [LARGE SCALE GENOMIC DNA]</scope>
    <source>
        <strain evidence="8">DSM 100886 HEG_-6_39</strain>
    </source>
</reference>
<dbReference type="InterPro" id="IPR023346">
    <property type="entry name" value="Lysozyme-like_dom_sf"/>
</dbReference>
<evidence type="ECO:0000256" key="1">
    <source>
        <dbReference type="ARBA" id="ARBA00004339"/>
    </source>
</evidence>
<reference evidence="7 8" key="1">
    <citation type="journal article" date="2016" name="Genome Announc.">
        <title>First Complete Genome Sequence of a Subdivision 6 Acidobacterium Strain.</title>
        <authorList>
            <person name="Huang S."/>
            <person name="Vieira S."/>
            <person name="Bunk B."/>
            <person name="Riedel T."/>
            <person name="Sproer C."/>
            <person name="Overmann J."/>
        </authorList>
    </citation>
    <scope>NUCLEOTIDE SEQUENCE [LARGE SCALE GENOMIC DNA]</scope>
    <source>
        <strain evidence="8">DSM 100886 HEG_-6_39</strain>
    </source>
</reference>
<feature type="compositionally biased region" description="Pro residues" evidence="4">
    <location>
        <begin position="48"/>
        <end position="59"/>
    </location>
</feature>
<dbReference type="SMART" id="SM00062">
    <property type="entry name" value="PBPb"/>
    <property type="match status" value="1"/>
</dbReference>
<evidence type="ECO:0000256" key="4">
    <source>
        <dbReference type="SAM" id="MobiDB-lite"/>
    </source>
</evidence>
<dbReference type="Gene3D" id="3.40.190.10">
    <property type="entry name" value="Periplasmic binding protein-like II"/>
    <property type="match status" value="2"/>
</dbReference>
<name>A0A143PP06_LUTPR</name>
<evidence type="ECO:0000313" key="7">
    <source>
        <dbReference type="EMBL" id="AMY09838.1"/>
    </source>
</evidence>
<proteinExistence type="predicted"/>
<dbReference type="PROSITE" id="PS51257">
    <property type="entry name" value="PROKAR_LIPOPROTEIN"/>
    <property type="match status" value="1"/>
</dbReference>
<sequence precursor="true">MTGSSRARRLAIGALLSASLGAACGGQEATPSAPATSPAAAATTSAAPAPPANPVPAPTADPALAATVPADAPIPPTASPYDALPEGVRRLIDRPSSGDLDEMVKRRSIRVGVTFNRTHYFIDRGQEHGLTYEALKSFEKDLNERLKTGNLKVHVVIVPMSRDQLHAALAGGTIDMVAAMVTVRPELEKVAAFSVPTRTNVNQVVVTGPGAPPLATLDDLAGREVFVRKASAYYGSLTQLSTQLTGRGKPAIVIHEAPDVLEDDDILEMVNAGLMPITIVDDYLAQFWQQVFTDIKVHPDLAVRTGGTLAIAFRKENPKLRAVVDEWVLKHGRGDTLRAVLEQRYLKNVKFAKNATTDAERRKFREVIELFRKYGGQYDMDYLLMAAQGYQESTLDNNVKSPVGAVGVMQVMPPTGKQLNVGDIHKLEPNIHAGVKYMRFMMDQYFKDESIDPLNKGLMTFAAYNAGPGRLRQLRREAAERGLNPNVWFGNVERVASERIGRETVTYVSNIYKYYLAYTLLSAQHDRRVDAKAQIRKSQ</sequence>
<dbReference type="SUPFAM" id="SSF53850">
    <property type="entry name" value="Periplasmic binding protein-like II"/>
    <property type="match status" value="1"/>
</dbReference>
<dbReference type="SUPFAM" id="SSF53955">
    <property type="entry name" value="Lysozyme-like"/>
    <property type="match status" value="1"/>
</dbReference>
<feature type="compositionally biased region" description="Low complexity" evidence="4">
    <location>
        <begin position="60"/>
        <end position="71"/>
    </location>
</feature>
<dbReference type="GO" id="GO:0009279">
    <property type="term" value="C:cell outer membrane"/>
    <property type="evidence" value="ECO:0007669"/>
    <property type="project" value="UniProtKB-SubCell"/>
</dbReference>
<evidence type="ECO:0000256" key="5">
    <source>
        <dbReference type="SAM" id="SignalP"/>
    </source>
</evidence>
<accession>A0A143PP06</accession>
<dbReference type="InterPro" id="IPR006311">
    <property type="entry name" value="TAT_signal"/>
</dbReference>
<feature type="signal peptide" evidence="5">
    <location>
        <begin position="1"/>
        <end position="22"/>
    </location>
</feature>
<dbReference type="AlphaFoldDB" id="A0A143PP06"/>
<dbReference type="KEGG" id="abac:LuPra_03064"/>
<dbReference type="STRING" id="1855912.LuPra_03064"/>
<keyword evidence="3" id="KW-0998">Cell outer membrane</keyword>
<dbReference type="CDD" id="cd13403">
    <property type="entry name" value="MLTF-like"/>
    <property type="match status" value="1"/>
</dbReference>
<dbReference type="InterPro" id="IPR008258">
    <property type="entry name" value="Transglycosylase_SLT_dom_1"/>
</dbReference>
<dbReference type="PANTHER" id="PTHR35936">
    <property type="entry name" value="MEMBRANE-BOUND LYTIC MUREIN TRANSGLYCOSYLASE F"/>
    <property type="match status" value="1"/>
</dbReference>
<dbReference type="CDD" id="cd01009">
    <property type="entry name" value="PBP2_YfhD_N"/>
    <property type="match status" value="1"/>
</dbReference>
<organism evidence="7 8">
    <name type="scientific">Luteitalea pratensis</name>
    <dbReference type="NCBI Taxonomy" id="1855912"/>
    <lineage>
        <taxon>Bacteria</taxon>
        <taxon>Pseudomonadati</taxon>
        <taxon>Acidobacteriota</taxon>
        <taxon>Vicinamibacteria</taxon>
        <taxon>Vicinamibacterales</taxon>
        <taxon>Vicinamibacteraceae</taxon>
        <taxon>Luteitalea</taxon>
    </lineage>
</organism>
<comment type="subcellular location">
    <subcellularLocation>
        <location evidence="1">Cell outer membrane</location>
        <topology evidence="1">Peripheral membrane protein</topology>
    </subcellularLocation>
</comment>
<protein>
    <submittedName>
        <fullName evidence="7">Membrane-bound lytic murein transglycosylase F</fullName>
        <ecNumber evidence="7">4.2.2.-</ecNumber>
    </submittedName>
</protein>
<gene>
    <name evidence="7" type="primary">mltF_2</name>
    <name evidence="7" type="ORF">LuPra_03064</name>
</gene>
<dbReference type="EC" id="4.2.2.-" evidence="7"/>
<dbReference type="InterPro" id="IPR001638">
    <property type="entry name" value="Solute-binding_3/MltF_N"/>
</dbReference>